<dbReference type="VEuPathDB" id="VectorBase:ACUA018100"/>
<reference evidence="1" key="2">
    <citation type="submission" date="2020-05" db="UniProtKB">
        <authorList>
            <consortium name="EnsemblMetazoa"/>
        </authorList>
    </citation>
    <scope>IDENTIFICATION</scope>
    <source>
        <strain evidence="1">A-37</strain>
    </source>
</reference>
<dbReference type="Proteomes" id="UP000075883">
    <property type="component" value="Unassembled WGS sequence"/>
</dbReference>
<dbReference type="EMBL" id="AXCM01009828">
    <property type="status" value="NOT_ANNOTATED_CDS"/>
    <property type="molecule type" value="Genomic_DNA"/>
</dbReference>
<proteinExistence type="predicted"/>
<accession>A0A182MH18</accession>
<keyword evidence="2" id="KW-1185">Reference proteome</keyword>
<sequence>MTLAHVGYLDYNRAYNNEYAIISINLWIFGDGDDGETQYTTTPPKTLRWNAYNRNLLVTLSTLSALSLHSIIDWKVTRCAVPVSLGVRPSFGRVIVVVVTPRSSSFVCVPVPAAVPVGSFSPPPLPAPPAAPFTPRFLEPAFVPPIVEGFVREKKLLIRSNGVGRFSLSFSSFCICSVTSCSTSCMENTLFLKSDMISSSSSSTVRPSEPDVLRRRGKPTVVVPYVSSV</sequence>
<protein>
    <submittedName>
        <fullName evidence="1">Uncharacterized protein</fullName>
    </submittedName>
</protein>
<dbReference type="AlphaFoldDB" id="A0A182MH18"/>
<reference evidence="2" key="1">
    <citation type="submission" date="2013-09" db="EMBL/GenBank/DDBJ databases">
        <title>The Genome Sequence of Anopheles culicifacies species A.</title>
        <authorList>
            <consortium name="The Broad Institute Genomics Platform"/>
            <person name="Neafsey D.E."/>
            <person name="Besansky N."/>
            <person name="Howell P."/>
            <person name="Walton C."/>
            <person name="Young S.K."/>
            <person name="Zeng Q."/>
            <person name="Gargeya S."/>
            <person name="Fitzgerald M."/>
            <person name="Haas B."/>
            <person name="Abouelleil A."/>
            <person name="Allen A.W."/>
            <person name="Alvarado L."/>
            <person name="Arachchi H.M."/>
            <person name="Berlin A.M."/>
            <person name="Chapman S.B."/>
            <person name="Gainer-Dewar J."/>
            <person name="Goldberg J."/>
            <person name="Griggs A."/>
            <person name="Gujja S."/>
            <person name="Hansen M."/>
            <person name="Howarth C."/>
            <person name="Imamovic A."/>
            <person name="Ireland A."/>
            <person name="Larimer J."/>
            <person name="McCowan C."/>
            <person name="Murphy C."/>
            <person name="Pearson M."/>
            <person name="Poon T.W."/>
            <person name="Priest M."/>
            <person name="Roberts A."/>
            <person name="Saif S."/>
            <person name="Shea T."/>
            <person name="Sisk P."/>
            <person name="Sykes S."/>
            <person name="Wortman J."/>
            <person name="Nusbaum C."/>
            <person name="Birren B."/>
        </authorList>
    </citation>
    <scope>NUCLEOTIDE SEQUENCE [LARGE SCALE GENOMIC DNA]</scope>
    <source>
        <strain evidence="2">A-37</strain>
    </source>
</reference>
<evidence type="ECO:0000313" key="1">
    <source>
        <dbReference type="EnsemblMetazoa" id="ACUA018100-PA"/>
    </source>
</evidence>
<name>A0A182MH18_9DIPT</name>
<dbReference type="EnsemblMetazoa" id="ACUA018100-RA">
    <property type="protein sequence ID" value="ACUA018100-PA"/>
    <property type="gene ID" value="ACUA018100"/>
</dbReference>
<organism evidence="1 2">
    <name type="scientific">Anopheles culicifacies</name>
    <dbReference type="NCBI Taxonomy" id="139723"/>
    <lineage>
        <taxon>Eukaryota</taxon>
        <taxon>Metazoa</taxon>
        <taxon>Ecdysozoa</taxon>
        <taxon>Arthropoda</taxon>
        <taxon>Hexapoda</taxon>
        <taxon>Insecta</taxon>
        <taxon>Pterygota</taxon>
        <taxon>Neoptera</taxon>
        <taxon>Endopterygota</taxon>
        <taxon>Diptera</taxon>
        <taxon>Nematocera</taxon>
        <taxon>Culicoidea</taxon>
        <taxon>Culicidae</taxon>
        <taxon>Anophelinae</taxon>
        <taxon>Anopheles</taxon>
        <taxon>culicifacies species complex</taxon>
    </lineage>
</organism>
<evidence type="ECO:0000313" key="2">
    <source>
        <dbReference type="Proteomes" id="UP000075883"/>
    </source>
</evidence>